<organism evidence="2 3">
    <name type="scientific">Weissella fermenti</name>
    <dbReference type="NCBI Taxonomy" id="2987699"/>
    <lineage>
        <taxon>Bacteria</taxon>
        <taxon>Bacillati</taxon>
        <taxon>Bacillota</taxon>
        <taxon>Bacilli</taxon>
        <taxon>Lactobacillales</taxon>
        <taxon>Lactobacillaceae</taxon>
        <taxon>Weissella</taxon>
    </lineage>
</organism>
<accession>A0ABT6D096</accession>
<dbReference type="Pfam" id="PF12961">
    <property type="entry name" value="DUF3850"/>
    <property type="match status" value="1"/>
</dbReference>
<evidence type="ECO:0000313" key="3">
    <source>
        <dbReference type="Proteomes" id="UP001146336"/>
    </source>
</evidence>
<proteinExistence type="predicted"/>
<evidence type="ECO:0000313" key="2">
    <source>
        <dbReference type="EMBL" id="MDF9298750.1"/>
    </source>
</evidence>
<dbReference type="SUPFAM" id="SSF88697">
    <property type="entry name" value="PUA domain-like"/>
    <property type="match status" value="1"/>
</dbReference>
<feature type="domain" description="DUF3850" evidence="1">
    <location>
        <begin position="3"/>
        <end position="73"/>
    </location>
</feature>
<comment type="caution">
    <text evidence="2">The sequence shown here is derived from an EMBL/GenBank/DDBJ whole genome shotgun (WGS) entry which is preliminary data.</text>
</comment>
<reference evidence="2" key="1">
    <citation type="submission" date="2023-03" db="EMBL/GenBank/DDBJ databases">
        <title>Comparative genomics of Weissella fermenti BK2, and weissella type species.</title>
        <authorList>
            <person name="Lee J.K."/>
            <person name="Baek J.H."/>
            <person name="Kim J.M."/>
            <person name="Choi D.G."/>
            <person name="Jeon C.O."/>
        </authorList>
    </citation>
    <scope>NUCLEOTIDE SEQUENCE</scope>
    <source>
        <strain evidence="2">BK2</strain>
    </source>
</reference>
<dbReference type="RefSeq" id="WP_199404584.1">
    <property type="nucleotide sequence ID" value="NZ_JAOZFC020000001.1"/>
</dbReference>
<dbReference type="Proteomes" id="UP001146336">
    <property type="component" value="Unassembled WGS sequence"/>
</dbReference>
<dbReference type="InterPro" id="IPR015947">
    <property type="entry name" value="PUA-like_sf"/>
</dbReference>
<dbReference type="InterPro" id="IPR039440">
    <property type="entry name" value="DUF3850"/>
</dbReference>
<dbReference type="EMBL" id="JAOZFC020000001">
    <property type="protein sequence ID" value="MDF9298750.1"/>
    <property type="molecule type" value="Genomic_DNA"/>
</dbReference>
<protein>
    <submittedName>
        <fullName evidence="2">DUF3850 domain-containing protein</fullName>
    </submittedName>
</protein>
<evidence type="ECO:0000259" key="1">
    <source>
        <dbReference type="Pfam" id="PF12961"/>
    </source>
</evidence>
<sequence length="78" mass="9449">MITHELKILPEYFEPALAGRKNFEIRYNDRNYQIGDTIILREWINGKYTGRELKREIQYLTDYQQKDGYVVMNLFNAE</sequence>
<dbReference type="Gene3D" id="2.30.130.30">
    <property type="entry name" value="Hypothetical protein"/>
    <property type="match status" value="1"/>
</dbReference>
<gene>
    <name evidence="2" type="ORF">OIT47_000170</name>
</gene>
<name>A0ABT6D096_9LACO</name>
<keyword evidence="3" id="KW-1185">Reference proteome</keyword>